<proteinExistence type="predicted"/>
<sequence>MGVENWRKIRHNQSTKCAIHIEKFQLKDKCYRKAKIKGKVEIFALEKYGFQRITNMLMFHKLLYKELWEMPFHCRLNCSLLEYIVAGHP</sequence>
<dbReference type="Proteomes" id="UP000323506">
    <property type="component" value="Chromosome D11"/>
</dbReference>
<protein>
    <submittedName>
        <fullName evidence="1">Uncharacterized protein</fullName>
    </submittedName>
</protein>
<dbReference type="EMBL" id="CM017711">
    <property type="protein sequence ID" value="TYG47165.1"/>
    <property type="molecule type" value="Genomic_DNA"/>
</dbReference>
<name>A0A5D2ATC1_GOSDA</name>
<gene>
    <name evidence="1" type="ORF">ES288_D11G316400v1</name>
</gene>
<organism evidence="1 2">
    <name type="scientific">Gossypium darwinii</name>
    <name type="common">Darwin's cotton</name>
    <name type="synonym">Gossypium barbadense var. darwinii</name>
    <dbReference type="NCBI Taxonomy" id="34276"/>
    <lineage>
        <taxon>Eukaryota</taxon>
        <taxon>Viridiplantae</taxon>
        <taxon>Streptophyta</taxon>
        <taxon>Embryophyta</taxon>
        <taxon>Tracheophyta</taxon>
        <taxon>Spermatophyta</taxon>
        <taxon>Magnoliopsida</taxon>
        <taxon>eudicotyledons</taxon>
        <taxon>Gunneridae</taxon>
        <taxon>Pentapetalae</taxon>
        <taxon>rosids</taxon>
        <taxon>malvids</taxon>
        <taxon>Malvales</taxon>
        <taxon>Malvaceae</taxon>
        <taxon>Malvoideae</taxon>
        <taxon>Gossypium</taxon>
    </lineage>
</organism>
<dbReference type="AlphaFoldDB" id="A0A5D2ATC1"/>
<evidence type="ECO:0000313" key="1">
    <source>
        <dbReference type="EMBL" id="TYG47165.1"/>
    </source>
</evidence>
<reference evidence="1 2" key="1">
    <citation type="submission" date="2019-06" db="EMBL/GenBank/DDBJ databases">
        <title>WGS assembly of Gossypium darwinii.</title>
        <authorList>
            <person name="Chen Z.J."/>
            <person name="Sreedasyam A."/>
            <person name="Ando A."/>
            <person name="Song Q."/>
            <person name="De L."/>
            <person name="Hulse-Kemp A."/>
            <person name="Ding M."/>
            <person name="Ye W."/>
            <person name="Kirkbride R."/>
            <person name="Jenkins J."/>
            <person name="Plott C."/>
            <person name="Lovell J."/>
            <person name="Lin Y.-M."/>
            <person name="Vaughn R."/>
            <person name="Liu B."/>
            <person name="Li W."/>
            <person name="Simpson S."/>
            <person name="Scheffler B."/>
            <person name="Saski C."/>
            <person name="Grover C."/>
            <person name="Hu G."/>
            <person name="Conover J."/>
            <person name="Carlson J."/>
            <person name="Shu S."/>
            <person name="Boston L."/>
            <person name="Williams M."/>
            <person name="Peterson D."/>
            <person name="Mcgee K."/>
            <person name="Jones D."/>
            <person name="Wendel J."/>
            <person name="Stelly D."/>
            <person name="Grimwood J."/>
            <person name="Schmutz J."/>
        </authorList>
    </citation>
    <scope>NUCLEOTIDE SEQUENCE [LARGE SCALE GENOMIC DNA]</scope>
    <source>
        <strain evidence="1">1808015.09</strain>
    </source>
</reference>
<keyword evidence="2" id="KW-1185">Reference proteome</keyword>
<evidence type="ECO:0000313" key="2">
    <source>
        <dbReference type="Proteomes" id="UP000323506"/>
    </source>
</evidence>
<accession>A0A5D2ATC1</accession>